<reference evidence="13" key="2">
    <citation type="journal article" date="2021" name="Microbiome">
        <title>Successional dynamics and alternative stable states in a saline activated sludge microbial community over 9 years.</title>
        <authorList>
            <person name="Wang Y."/>
            <person name="Ye J."/>
            <person name="Ju F."/>
            <person name="Liu L."/>
            <person name="Boyd J.A."/>
            <person name="Deng Y."/>
            <person name="Parks D.H."/>
            <person name="Jiang X."/>
            <person name="Yin X."/>
            <person name="Woodcroft B.J."/>
            <person name="Tyson G.W."/>
            <person name="Hugenholtz P."/>
            <person name="Polz M.F."/>
            <person name="Zhang T."/>
        </authorList>
    </citation>
    <scope>NUCLEOTIDE SEQUENCE</scope>
    <source>
        <strain evidence="13">HKST-UBA01</strain>
    </source>
</reference>
<sequence length="284" mass="30199">MSGDARIASAAWVSPPASDTRTRALRNREDALFRTLFLGGQVVAAVLCGTALLAGPFEPLHRENTTPAIQIRFEQAPEPTPLPGPAIVPSTPPQTEATPEVAPPKPTKAEPKEEATPDPTDLVGLVPNVPPDDEADPATPARPVYGVRTVLAHGIGAGSASGEIVSRRGNVLNGDVSSAAEDESEVGSLVSISSVDAAPEPIHRVLPAYTDEMRRARASGVVTARLLIDRTGRVREVEILSDFGMGSAELARQAFEQFRFRPASRDGEPVSVRIVHKIRFEFQG</sequence>
<dbReference type="NCBIfam" id="TIGR01352">
    <property type="entry name" value="tonB_Cterm"/>
    <property type="match status" value="1"/>
</dbReference>
<dbReference type="InterPro" id="IPR051045">
    <property type="entry name" value="TonB-dependent_transducer"/>
</dbReference>
<dbReference type="GO" id="GO:0005886">
    <property type="term" value="C:plasma membrane"/>
    <property type="evidence" value="ECO:0007669"/>
    <property type="project" value="UniProtKB-SubCell"/>
</dbReference>
<keyword evidence="3" id="KW-0813">Transport</keyword>
<evidence type="ECO:0000256" key="1">
    <source>
        <dbReference type="ARBA" id="ARBA00004383"/>
    </source>
</evidence>
<organism evidence="13 14">
    <name type="scientific">Eiseniibacteriota bacterium</name>
    <dbReference type="NCBI Taxonomy" id="2212470"/>
    <lineage>
        <taxon>Bacteria</taxon>
        <taxon>Candidatus Eiseniibacteriota</taxon>
    </lineage>
</organism>
<dbReference type="Proteomes" id="UP000697710">
    <property type="component" value="Unassembled WGS sequence"/>
</dbReference>
<evidence type="ECO:0000256" key="4">
    <source>
        <dbReference type="ARBA" id="ARBA00022475"/>
    </source>
</evidence>
<dbReference type="Gene3D" id="3.30.1150.10">
    <property type="match status" value="1"/>
</dbReference>
<dbReference type="AlphaFoldDB" id="A0A956M2W2"/>
<evidence type="ECO:0000256" key="3">
    <source>
        <dbReference type="ARBA" id="ARBA00022448"/>
    </source>
</evidence>
<protein>
    <submittedName>
        <fullName evidence="13">TonB family protein</fullName>
    </submittedName>
</protein>
<evidence type="ECO:0000256" key="10">
    <source>
        <dbReference type="SAM" id="MobiDB-lite"/>
    </source>
</evidence>
<evidence type="ECO:0000256" key="2">
    <source>
        <dbReference type="ARBA" id="ARBA00006555"/>
    </source>
</evidence>
<keyword evidence="9 11" id="KW-0472">Membrane</keyword>
<reference evidence="13" key="1">
    <citation type="submission" date="2020-04" db="EMBL/GenBank/DDBJ databases">
        <authorList>
            <person name="Zhang T."/>
        </authorList>
    </citation>
    <scope>NUCLEOTIDE SEQUENCE</scope>
    <source>
        <strain evidence="13">HKST-UBA01</strain>
    </source>
</reference>
<evidence type="ECO:0000256" key="7">
    <source>
        <dbReference type="ARBA" id="ARBA00022927"/>
    </source>
</evidence>
<feature type="compositionally biased region" description="Pro residues" evidence="10">
    <location>
        <begin position="78"/>
        <end position="92"/>
    </location>
</feature>
<evidence type="ECO:0000313" key="14">
    <source>
        <dbReference type="Proteomes" id="UP000697710"/>
    </source>
</evidence>
<evidence type="ECO:0000259" key="12">
    <source>
        <dbReference type="PROSITE" id="PS52015"/>
    </source>
</evidence>
<dbReference type="InterPro" id="IPR006260">
    <property type="entry name" value="TonB/TolA_C"/>
</dbReference>
<keyword evidence="4" id="KW-1003">Cell membrane</keyword>
<dbReference type="PANTHER" id="PTHR33446">
    <property type="entry name" value="PROTEIN TONB-RELATED"/>
    <property type="match status" value="1"/>
</dbReference>
<evidence type="ECO:0000256" key="8">
    <source>
        <dbReference type="ARBA" id="ARBA00022989"/>
    </source>
</evidence>
<accession>A0A956M2W2</accession>
<feature type="region of interest" description="Disordered" evidence="10">
    <location>
        <begin position="76"/>
        <end position="122"/>
    </location>
</feature>
<dbReference type="InterPro" id="IPR037682">
    <property type="entry name" value="TonB_C"/>
</dbReference>
<name>A0A956M2W2_UNCEI</name>
<evidence type="ECO:0000256" key="9">
    <source>
        <dbReference type="ARBA" id="ARBA00023136"/>
    </source>
</evidence>
<keyword evidence="7" id="KW-0653">Protein transport</keyword>
<dbReference type="GO" id="GO:0015031">
    <property type="term" value="P:protein transport"/>
    <property type="evidence" value="ECO:0007669"/>
    <property type="project" value="UniProtKB-KW"/>
</dbReference>
<keyword evidence="5" id="KW-0997">Cell inner membrane</keyword>
<evidence type="ECO:0000256" key="11">
    <source>
        <dbReference type="SAM" id="Phobius"/>
    </source>
</evidence>
<evidence type="ECO:0000256" key="6">
    <source>
        <dbReference type="ARBA" id="ARBA00022692"/>
    </source>
</evidence>
<dbReference type="GO" id="GO:0055085">
    <property type="term" value="P:transmembrane transport"/>
    <property type="evidence" value="ECO:0007669"/>
    <property type="project" value="InterPro"/>
</dbReference>
<keyword evidence="8 11" id="KW-1133">Transmembrane helix</keyword>
<feature type="domain" description="TonB C-terminal" evidence="12">
    <location>
        <begin position="194"/>
        <end position="284"/>
    </location>
</feature>
<keyword evidence="6 11" id="KW-0812">Transmembrane</keyword>
<comment type="similarity">
    <text evidence="2">Belongs to the TonB family.</text>
</comment>
<dbReference type="EMBL" id="JAGQHR010000495">
    <property type="protein sequence ID" value="MCA9728856.1"/>
    <property type="molecule type" value="Genomic_DNA"/>
</dbReference>
<dbReference type="PROSITE" id="PS52015">
    <property type="entry name" value="TONB_CTD"/>
    <property type="match status" value="1"/>
</dbReference>
<comment type="subcellular location">
    <subcellularLocation>
        <location evidence="1">Cell inner membrane</location>
        <topology evidence="1">Single-pass membrane protein</topology>
        <orientation evidence="1">Periplasmic side</orientation>
    </subcellularLocation>
</comment>
<gene>
    <name evidence="13" type="ORF">KC729_14290</name>
</gene>
<evidence type="ECO:0000313" key="13">
    <source>
        <dbReference type="EMBL" id="MCA9728856.1"/>
    </source>
</evidence>
<comment type="caution">
    <text evidence="13">The sequence shown here is derived from an EMBL/GenBank/DDBJ whole genome shotgun (WGS) entry which is preliminary data.</text>
</comment>
<dbReference type="Pfam" id="PF03544">
    <property type="entry name" value="TonB_C"/>
    <property type="match status" value="1"/>
</dbReference>
<proteinExistence type="inferred from homology"/>
<feature type="transmembrane region" description="Helical" evidence="11">
    <location>
        <begin position="31"/>
        <end position="54"/>
    </location>
</feature>
<dbReference type="SUPFAM" id="SSF74653">
    <property type="entry name" value="TolA/TonB C-terminal domain"/>
    <property type="match status" value="1"/>
</dbReference>
<evidence type="ECO:0000256" key="5">
    <source>
        <dbReference type="ARBA" id="ARBA00022519"/>
    </source>
</evidence>